<dbReference type="Pfam" id="PF17100">
    <property type="entry name" value="NACHT_N"/>
    <property type="match status" value="1"/>
</dbReference>
<dbReference type="SMART" id="SM00028">
    <property type="entry name" value="TPR"/>
    <property type="match status" value="7"/>
</dbReference>
<keyword evidence="4" id="KW-1185">Reference proteome</keyword>
<protein>
    <recommendedName>
        <fullName evidence="2">NWD NACHT-NTPase N-terminal domain-containing protein</fullName>
    </recommendedName>
</protein>
<accession>A0A8H3I9R4</accession>
<comment type="caution">
    <text evidence="3">The sequence shown here is derived from an EMBL/GenBank/DDBJ whole genome shotgun (WGS) entry which is preliminary data.</text>
</comment>
<feature type="domain" description="NWD NACHT-NTPase N-terminal" evidence="2">
    <location>
        <begin position="82"/>
        <end position="278"/>
    </location>
</feature>
<dbReference type="Gene3D" id="3.40.50.300">
    <property type="entry name" value="P-loop containing nucleotide triphosphate hydrolases"/>
    <property type="match status" value="1"/>
</dbReference>
<reference evidence="3" key="1">
    <citation type="submission" date="2021-03" db="EMBL/GenBank/DDBJ databases">
        <authorList>
            <person name="Tagirdzhanova G."/>
        </authorList>
    </citation>
    <scope>NUCLEOTIDE SEQUENCE</scope>
</reference>
<dbReference type="PANTHER" id="PTHR46082">
    <property type="entry name" value="ATP/GTP-BINDING PROTEIN-RELATED"/>
    <property type="match status" value="1"/>
</dbReference>
<proteinExistence type="predicted"/>
<dbReference type="SUPFAM" id="SSF52540">
    <property type="entry name" value="P-loop containing nucleoside triphosphate hydrolases"/>
    <property type="match status" value="1"/>
</dbReference>
<feature type="compositionally biased region" description="Polar residues" evidence="1">
    <location>
        <begin position="1271"/>
        <end position="1283"/>
    </location>
</feature>
<evidence type="ECO:0000259" key="2">
    <source>
        <dbReference type="Pfam" id="PF17100"/>
    </source>
</evidence>
<dbReference type="Pfam" id="PF13424">
    <property type="entry name" value="TPR_12"/>
    <property type="match status" value="2"/>
</dbReference>
<dbReference type="SUPFAM" id="SSF48452">
    <property type="entry name" value="TPR-like"/>
    <property type="match status" value="5"/>
</dbReference>
<evidence type="ECO:0000313" key="4">
    <source>
        <dbReference type="Proteomes" id="UP000664534"/>
    </source>
</evidence>
<name>A0A8H3I9R4_9LECA</name>
<dbReference type="InterPro" id="IPR019734">
    <property type="entry name" value="TPR_rpt"/>
</dbReference>
<evidence type="ECO:0000313" key="3">
    <source>
        <dbReference type="EMBL" id="CAF9910298.1"/>
    </source>
</evidence>
<dbReference type="Pfam" id="PF13374">
    <property type="entry name" value="TPR_10"/>
    <property type="match status" value="5"/>
</dbReference>
<dbReference type="OrthoDB" id="7464126at2759"/>
<gene>
    <name evidence="3" type="ORF">IMSHALPRED_009147</name>
</gene>
<feature type="compositionally biased region" description="Basic and acidic residues" evidence="1">
    <location>
        <begin position="1290"/>
        <end position="1300"/>
    </location>
</feature>
<evidence type="ECO:0000256" key="1">
    <source>
        <dbReference type="SAM" id="MobiDB-lite"/>
    </source>
</evidence>
<dbReference type="InterPro" id="IPR031359">
    <property type="entry name" value="NACHT_N"/>
</dbReference>
<dbReference type="EMBL" id="CAJPDT010000007">
    <property type="protein sequence ID" value="CAF9910298.1"/>
    <property type="molecule type" value="Genomic_DNA"/>
</dbReference>
<sequence>MRLKEIFSKKDRDIVKATSLRQDVSARIETPQDGSAASLAAAIVSLNLAGPDLGSSDLDRHPQLDVPATALPIGNKDYWAIAAQRLQKTEPALAEALLKIQNAALLEGQNLAEVLLVETEKRKNQLLEKRWKIKLAGKQIVLHDKLSMICKSIQAFKDMGSEVAGLDPLHAGLPWAGFCLLMQIGLSESDQYAAMVAGVEEVAKVIARYKHVEFVCQKRQEITLDKDLEERLLELYEQILKYQISAAIFYQRNTGIRYLRSIPKLDDVSDVLAHLRRSDSDCMKILRILFTKDELRRHSDILIFLNNLKEDLATVSQDVRQMTKGKLMPPEPPPHIPFAFDPDPKFTGRMDIIRELDAGFEIYRRMALVGWAGVGKSQIAIEYAHRVHKRSPPTRIFWVRGARKDSFLKSCRDLARQLQLPGWADPETDVGKLFGDWLRNPMNGAWFLVVDNVDDETVFSSSSRRRHTEDSNASIELHQLHRHLPQVSHGSILITSRNRVAARDITNEDDCIIPVDYLLEPDALSLLRRKLPKDKSTDEDAKELVNLLERLPLAITQAAAYISNGSGMRTISSYLKLFRSDQVRYLEMAANDIRRDSDELDQDFSNSVLKTWFISFKHIKAKNPDAAENLCFMSLVFGQGIPMEYLLCGDEVKPHEIEGGLGPLLEFSLVTLNTGGTFNIHRLVQLSVQHWLHTNDDFARNAEIAVSALWSRFPYAQQDTWRTCELLMPHVDVILGYKFSTPIALEHQSLLFGDTAGYFYSRGNWALSLERASEALRISTIHFSDDFHVTRYKAEALIILAHESLGNNKHAENLARSLATSARKSYPDDDWKTMEAIHLLGRVLISCGKYKEAEVVTREAVRLREIHRGEDHPQTLASLANLANVLSKQSNFTVACQLEETLVARMIKAKGPTNSDTLMFINNHSSTLISLGRFEEAEKILWDVYLKRVESLTEDDPDTILNLANYVLSLTFQNKFTEAQKWNDHALYLTKKNKSEGKNSLLLLHNRGYIYMILDRAIEGRQCLKEVVRLRKEHLGDLHPDTLVSIEVLGHCELVLGNHKAAEVCLEHSWKSLEEQLGEDHFFTILAASNMALLRRRQGRLDESEALARTTLAISQRLLGLHHQQTLGRQNILARVLSSKQQYRLASECISDALTTSTQYHGRDNPQTLTIKHTYASILEESVETYYEAAHAYQELLIDYSKCYSCAYSDLVFARSQYAALLCKLGKFEEAEELSRENVTICQTTLGQMNQTTCDALEGLAFVLAQNRPSPAYQSRDNEQSGMLSAMNAHSERERRRSESLELRKQVVDINSTLLGHDDEPTLRARQKLASFFEEEGDNSEALSIYQGVMIERQRCLGLDDPETLDSSHKVAGILRKMSQYSEAEAMFRQTWDLRERVLGHDNGKTMASKNDLALCLRDQGDVKQALRLDQELLDHKKHVFGPESLEVLHTMNNLAMDHYDQKDFKTAATLLEEVVTSRKKQLGLAHDLTLLSMYNLGLNLQKQERWREAETVFREVFNIRTSMLGHTHRLTRETIDTLSACLRRQNKDEDAITMAEEMLRHHERELGPNHENTLSALDSLATTLFLCKRWSRAESVYERIFESWKQTPEKTLSSKFQSFQDYTSVLHLQGKYSESELYCRRVHKGRQIIVGIDHGDTLFSAWSLVTCLVRTKSKLPEAENLCRTTIALREATVGKLHKQTLLMLQLLAFALDLQGKTADNITQLEDLEARLEENGQETELHRTILQTLLNATYSSKIYVKAQSYGSKYLHLQEQTHGKDSVEAANVASQLAVLYHEQGLFHKSAQNFRNILRIYETHSKTNDEAYLTSLTSLSEMLLKQEDPDQSARKEAQLHCATAISLDNSLSLSPTPRPPVSFHSKARISRLLYSLGRYPESEAMALSVVTEGSKVLPAKHTALLSSKRQLARAMARTQRKDEALTLMRAAFLADIEHRGPNDRGTLETAGQYGALLGEVGKVWQAELVLRGTLGKEERELGGESPWCVETRREYVLLLIGAQRGGRGGMVL</sequence>
<dbReference type="InterPro" id="IPR011990">
    <property type="entry name" value="TPR-like_helical_dom_sf"/>
</dbReference>
<dbReference type="InterPro" id="IPR027417">
    <property type="entry name" value="P-loop_NTPase"/>
</dbReference>
<dbReference type="InterPro" id="IPR053137">
    <property type="entry name" value="NLR-like"/>
</dbReference>
<organism evidence="3 4">
    <name type="scientific">Imshaugia aleurites</name>
    <dbReference type="NCBI Taxonomy" id="172621"/>
    <lineage>
        <taxon>Eukaryota</taxon>
        <taxon>Fungi</taxon>
        <taxon>Dikarya</taxon>
        <taxon>Ascomycota</taxon>
        <taxon>Pezizomycotina</taxon>
        <taxon>Lecanoromycetes</taxon>
        <taxon>OSLEUM clade</taxon>
        <taxon>Lecanoromycetidae</taxon>
        <taxon>Lecanorales</taxon>
        <taxon>Lecanorineae</taxon>
        <taxon>Parmeliaceae</taxon>
        <taxon>Imshaugia</taxon>
    </lineage>
</organism>
<dbReference type="Proteomes" id="UP000664534">
    <property type="component" value="Unassembled WGS sequence"/>
</dbReference>
<dbReference type="PANTHER" id="PTHR46082:SF6">
    <property type="entry name" value="AAA+ ATPASE DOMAIN-CONTAINING PROTEIN-RELATED"/>
    <property type="match status" value="1"/>
</dbReference>
<feature type="region of interest" description="Disordered" evidence="1">
    <location>
        <begin position="1271"/>
        <end position="1300"/>
    </location>
</feature>
<dbReference type="Gene3D" id="1.25.40.10">
    <property type="entry name" value="Tetratricopeptide repeat domain"/>
    <property type="match status" value="7"/>
</dbReference>